<dbReference type="EMBL" id="JBHRSX010000100">
    <property type="protein sequence ID" value="MFC3204126.1"/>
    <property type="molecule type" value="Genomic_DNA"/>
</dbReference>
<dbReference type="InterPro" id="IPR000780">
    <property type="entry name" value="CheR_MeTrfase"/>
</dbReference>
<evidence type="ECO:0000313" key="8">
    <source>
        <dbReference type="Proteomes" id="UP001595477"/>
    </source>
</evidence>
<sequence>MEKPFAFSNREFNAVRQKIRSLTGINLADSKDNMVYSRLSRRLRALKLTTFQAYLDYLDYHQGETEHFINSLTTNLTSFFREAHHFEQLAEYLHVHPEPLRIWCTASSSGEEPYSIAMTCAEARGSLNTNVKIYASDIDSRMLERAKAGIYPIDQVEKLSLARRKRFFHRGTGSNAGKARVVDELRNSIYFFQQNLLAPQYSLEPGLDIVFCRNVMIYFDKPTQEIILNRIVKLIKPNGWYVAGHSENFNHLTAIMRARGRTIYQINEKQI</sequence>
<evidence type="ECO:0000313" key="7">
    <source>
        <dbReference type="EMBL" id="MFC3204126.1"/>
    </source>
</evidence>
<name>A0ABV7K717_9ALTE</name>
<gene>
    <name evidence="7" type="ORF">ACFOEW_20165</name>
</gene>
<dbReference type="InterPro" id="IPR026024">
    <property type="entry name" value="Chemotaxis_MeTrfase_CheR"/>
</dbReference>
<evidence type="ECO:0000256" key="4">
    <source>
        <dbReference type="ARBA" id="ARBA00022691"/>
    </source>
</evidence>
<dbReference type="RefSeq" id="WP_123324084.1">
    <property type="nucleotide sequence ID" value="NZ_JBHRSX010000100.1"/>
</dbReference>
<accession>A0ABV7K717</accession>
<dbReference type="GO" id="GO:0008168">
    <property type="term" value="F:methyltransferase activity"/>
    <property type="evidence" value="ECO:0007669"/>
    <property type="project" value="UniProtKB-KW"/>
</dbReference>
<dbReference type="InterPro" id="IPR036804">
    <property type="entry name" value="CheR_N_sf"/>
</dbReference>
<protein>
    <recommendedName>
        <fullName evidence="5">Chemotaxis protein methyltransferase</fullName>
        <ecNumber evidence="5">2.1.1.80</ecNumber>
    </recommendedName>
</protein>
<dbReference type="PANTHER" id="PTHR24422:SF19">
    <property type="entry name" value="CHEMOTAXIS PROTEIN METHYLTRANSFERASE"/>
    <property type="match status" value="1"/>
</dbReference>
<dbReference type="Gene3D" id="3.40.50.150">
    <property type="entry name" value="Vaccinia Virus protein VP39"/>
    <property type="match status" value="1"/>
</dbReference>
<dbReference type="PIRSF" id="PIRSF000410">
    <property type="entry name" value="CheR"/>
    <property type="match status" value="1"/>
</dbReference>
<keyword evidence="4 5" id="KW-0949">S-adenosyl-L-methionine</keyword>
<evidence type="ECO:0000256" key="5">
    <source>
        <dbReference type="PIRNR" id="PIRNR000410"/>
    </source>
</evidence>
<dbReference type="SMART" id="SM00138">
    <property type="entry name" value="MeTrc"/>
    <property type="match status" value="1"/>
</dbReference>
<dbReference type="GO" id="GO:0032259">
    <property type="term" value="P:methylation"/>
    <property type="evidence" value="ECO:0007669"/>
    <property type="project" value="UniProtKB-KW"/>
</dbReference>
<evidence type="ECO:0000256" key="3">
    <source>
        <dbReference type="ARBA" id="ARBA00022679"/>
    </source>
</evidence>
<dbReference type="Gene3D" id="1.10.155.10">
    <property type="entry name" value="Chemotaxis receptor methyltransferase CheR, N-terminal domain"/>
    <property type="match status" value="1"/>
</dbReference>
<evidence type="ECO:0000256" key="1">
    <source>
        <dbReference type="ARBA" id="ARBA00001541"/>
    </source>
</evidence>
<dbReference type="InterPro" id="IPR050903">
    <property type="entry name" value="Bact_Chemotaxis_MeTrfase"/>
</dbReference>
<dbReference type="Proteomes" id="UP001595477">
    <property type="component" value="Unassembled WGS sequence"/>
</dbReference>
<evidence type="ECO:0000256" key="2">
    <source>
        <dbReference type="ARBA" id="ARBA00022603"/>
    </source>
</evidence>
<organism evidence="7 8">
    <name type="scientific">Alteromonas oceani</name>
    <dbReference type="NCBI Taxonomy" id="2071609"/>
    <lineage>
        <taxon>Bacteria</taxon>
        <taxon>Pseudomonadati</taxon>
        <taxon>Pseudomonadota</taxon>
        <taxon>Gammaproteobacteria</taxon>
        <taxon>Alteromonadales</taxon>
        <taxon>Alteromonadaceae</taxon>
        <taxon>Alteromonas/Salinimonas group</taxon>
        <taxon>Alteromonas</taxon>
    </lineage>
</organism>
<proteinExistence type="predicted"/>
<comment type="catalytic activity">
    <reaction evidence="1 5">
        <text>L-glutamyl-[protein] + S-adenosyl-L-methionine = [protein]-L-glutamate 5-O-methyl ester + S-adenosyl-L-homocysteine</text>
        <dbReference type="Rhea" id="RHEA:24452"/>
        <dbReference type="Rhea" id="RHEA-COMP:10208"/>
        <dbReference type="Rhea" id="RHEA-COMP:10311"/>
        <dbReference type="ChEBI" id="CHEBI:29973"/>
        <dbReference type="ChEBI" id="CHEBI:57856"/>
        <dbReference type="ChEBI" id="CHEBI:59789"/>
        <dbReference type="ChEBI" id="CHEBI:82795"/>
        <dbReference type="EC" id="2.1.1.80"/>
    </reaction>
</comment>
<dbReference type="PROSITE" id="PS50123">
    <property type="entry name" value="CHER"/>
    <property type="match status" value="1"/>
</dbReference>
<reference evidence="8" key="1">
    <citation type="journal article" date="2019" name="Int. J. Syst. Evol. Microbiol.">
        <title>The Global Catalogue of Microorganisms (GCM) 10K type strain sequencing project: providing services to taxonomists for standard genome sequencing and annotation.</title>
        <authorList>
            <consortium name="The Broad Institute Genomics Platform"/>
            <consortium name="The Broad Institute Genome Sequencing Center for Infectious Disease"/>
            <person name="Wu L."/>
            <person name="Ma J."/>
        </authorList>
    </citation>
    <scope>NUCLEOTIDE SEQUENCE [LARGE SCALE GENOMIC DNA]</scope>
    <source>
        <strain evidence="8">KCTC 52449</strain>
    </source>
</reference>
<dbReference type="SUPFAM" id="SSF47757">
    <property type="entry name" value="Chemotaxis receptor methyltransferase CheR, N-terminal domain"/>
    <property type="match status" value="1"/>
</dbReference>
<comment type="caution">
    <text evidence="7">The sequence shown here is derived from an EMBL/GenBank/DDBJ whole genome shotgun (WGS) entry which is preliminary data.</text>
</comment>
<comment type="function">
    <text evidence="5">Methylation of the membrane-bound methyl-accepting chemotaxis proteins (MCP) to form gamma-glutamyl methyl ester residues in MCP.</text>
</comment>
<feature type="domain" description="CheR-type methyltransferase" evidence="6">
    <location>
        <begin position="1"/>
        <end position="269"/>
    </location>
</feature>
<dbReference type="Pfam" id="PF03705">
    <property type="entry name" value="CheR_N"/>
    <property type="match status" value="1"/>
</dbReference>
<dbReference type="EC" id="2.1.1.80" evidence="5"/>
<keyword evidence="2 5" id="KW-0489">Methyltransferase</keyword>
<dbReference type="InterPro" id="IPR022642">
    <property type="entry name" value="CheR_C"/>
</dbReference>
<keyword evidence="8" id="KW-1185">Reference proteome</keyword>
<dbReference type="PANTHER" id="PTHR24422">
    <property type="entry name" value="CHEMOTAXIS PROTEIN METHYLTRANSFERASE"/>
    <property type="match status" value="1"/>
</dbReference>
<dbReference type="SUPFAM" id="SSF53335">
    <property type="entry name" value="S-adenosyl-L-methionine-dependent methyltransferases"/>
    <property type="match status" value="1"/>
</dbReference>
<keyword evidence="3 5" id="KW-0808">Transferase</keyword>
<dbReference type="InterPro" id="IPR022641">
    <property type="entry name" value="CheR_N"/>
</dbReference>
<dbReference type="PRINTS" id="PR00996">
    <property type="entry name" value="CHERMTFRASE"/>
</dbReference>
<dbReference type="CDD" id="cd02440">
    <property type="entry name" value="AdoMet_MTases"/>
    <property type="match status" value="1"/>
</dbReference>
<dbReference type="InterPro" id="IPR029063">
    <property type="entry name" value="SAM-dependent_MTases_sf"/>
</dbReference>
<dbReference type="Pfam" id="PF01739">
    <property type="entry name" value="CheR"/>
    <property type="match status" value="1"/>
</dbReference>
<evidence type="ECO:0000259" key="6">
    <source>
        <dbReference type="PROSITE" id="PS50123"/>
    </source>
</evidence>